<dbReference type="EMBL" id="KZ820271">
    <property type="protein sequence ID" value="PWN48087.1"/>
    <property type="molecule type" value="Genomic_DNA"/>
</dbReference>
<gene>
    <name evidence="1" type="ORF">IE53DRAFT_306835</name>
</gene>
<sequence length="582" mass="63707">LPRELIIRCLELLVLSHVEDHRDGIENGSWRGRKASETRYVGLQAGIRELARLSRVCREWQNYVFDGQLWQTLDAGSFPEITESALVRIARASGPFVKRLDLRGLSRLSSSILFAIVDAHSTPSAKEDPTGDDRPHLGQGATLSSDRCLTSLIELDLESCSSVSSECLNQVLSRSPNLKKICLRNLTSVTNETCRILGRRAPGIEYIDVSRCPNVDGSGLLQLSPAKQARHDQTPEEALFSPLKELHAVALKGADAEFMASLGPAFPSLEVLDLSYSSDLTDRAIAAFTSIRGDISQEMGAFVELSSQQAGFDGQEPIYRRVFRLRKLAFSSCSHLTDRACTYLAHSVPYLEVLELANLGPHLRDQGLVRLLSTTPSIARLDLEGATEIRDNLISSLTPAGGSDQRVNSDCSSPYASDQPGSKLTHLIISSASHVSAAALLLLVQHCPSLVHLEADDTPAGDQLAREFVKLSRQRKAREAYLSLIDCRGLTRGTCSELNSSSAVRPRDGKRGYEFQRFLYDDAEEAGVTSTSAGGFAGGLDECNPSRVILKSFWGWQNVDNRLRAIRKAEMKAGKRRKSGGN</sequence>
<accession>A0ACD0NQN5</accession>
<name>A0ACD0NQN5_9BASI</name>
<keyword evidence="2" id="KW-1185">Reference proteome</keyword>
<feature type="non-terminal residue" evidence="1">
    <location>
        <position position="582"/>
    </location>
</feature>
<dbReference type="Proteomes" id="UP000245626">
    <property type="component" value="Unassembled WGS sequence"/>
</dbReference>
<protein>
    <submittedName>
        <fullName evidence="1">RNI-like protein</fullName>
    </submittedName>
</protein>
<feature type="non-terminal residue" evidence="1">
    <location>
        <position position="1"/>
    </location>
</feature>
<evidence type="ECO:0000313" key="2">
    <source>
        <dbReference type="Proteomes" id="UP000245626"/>
    </source>
</evidence>
<reference evidence="1 2" key="1">
    <citation type="journal article" date="2018" name="Mol. Biol. Evol.">
        <title>Broad Genomic Sampling Reveals a Smut Pathogenic Ancestry of the Fungal Clade Ustilaginomycotina.</title>
        <authorList>
            <person name="Kijpornyongpan T."/>
            <person name="Mondo S.J."/>
            <person name="Barry K."/>
            <person name="Sandor L."/>
            <person name="Lee J."/>
            <person name="Lipzen A."/>
            <person name="Pangilinan J."/>
            <person name="LaButti K."/>
            <person name="Hainaut M."/>
            <person name="Henrissat B."/>
            <person name="Grigoriev I.V."/>
            <person name="Spatafora J.W."/>
            <person name="Aime M.C."/>
        </authorList>
    </citation>
    <scope>NUCLEOTIDE SEQUENCE [LARGE SCALE GENOMIC DNA]</scope>
    <source>
        <strain evidence="1 2">SA 807</strain>
    </source>
</reference>
<proteinExistence type="predicted"/>
<organism evidence="1 2">
    <name type="scientific">Violaceomyces palustris</name>
    <dbReference type="NCBI Taxonomy" id="1673888"/>
    <lineage>
        <taxon>Eukaryota</taxon>
        <taxon>Fungi</taxon>
        <taxon>Dikarya</taxon>
        <taxon>Basidiomycota</taxon>
        <taxon>Ustilaginomycotina</taxon>
        <taxon>Ustilaginomycetes</taxon>
        <taxon>Violaceomycetales</taxon>
        <taxon>Violaceomycetaceae</taxon>
        <taxon>Violaceomyces</taxon>
    </lineage>
</organism>
<evidence type="ECO:0000313" key="1">
    <source>
        <dbReference type="EMBL" id="PWN48087.1"/>
    </source>
</evidence>